<proteinExistence type="predicted"/>
<organism evidence="1 2">
    <name type="scientific">Lithospermum erythrorhizon</name>
    <name type="common">Purple gromwell</name>
    <name type="synonym">Lithospermum officinale var. erythrorhizon</name>
    <dbReference type="NCBI Taxonomy" id="34254"/>
    <lineage>
        <taxon>Eukaryota</taxon>
        <taxon>Viridiplantae</taxon>
        <taxon>Streptophyta</taxon>
        <taxon>Embryophyta</taxon>
        <taxon>Tracheophyta</taxon>
        <taxon>Spermatophyta</taxon>
        <taxon>Magnoliopsida</taxon>
        <taxon>eudicotyledons</taxon>
        <taxon>Gunneridae</taxon>
        <taxon>Pentapetalae</taxon>
        <taxon>asterids</taxon>
        <taxon>lamiids</taxon>
        <taxon>Boraginales</taxon>
        <taxon>Boraginaceae</taxon>
        <taxon>Boraginoideae</taxon>
        <taxon>Lithospermeae</taxon>
        <taxon>Lithospermum</taxon>
    </lineage>
</organism>
<evidence type="ECO:0000313" key="2">
    <source>
        <dbReference type="Proteomes" id="UP001454036"/>
    </source>
</evidence>
<reference evidence="1 2" key="1">
    <citation type="submission" date="2024-01" db="EMBL/GenBank/DDBJ databases">
        <title>The complete chloroplast genome sequence of Lithospermum erythrorhizon: insights into the phylogenetic relationship among Boraginaceae species and the maternal lineages of purple gromwells.</title>
        <authorList>
            <person name="Okada T."/>
            <person name="Watanabe K."/>
        </authorList>
    </citation>
    <scope>NUCLEOTIDE SEQUENCE [LARGE SCALE GENOMIC DNA]</scope>
</reference>
<dbReference type="Proteomes" id="UP001454036">
    <property type="component" value="Unassembled WGS sequence"/>
</dbReference>
<evidence type="ECO:0000313" key="1">
    <source>
        <dbReference type="EMBL" id="GAA0168541.1"/>
    </source>
</evidence>
<keyword evidence="2" id="KW-1185">Reference proteome</keyword>
<gene>
    <name evidence="1" type="ORF">LIER_23235</name>
</gene>
<accession>A0AAV3QZA8</accession>
<name>A0AAV3QZA8_LITER</name>
<comment type="caution">
    <text evidence="1">The sequence shown here is derived from an EMBL/GenBank/DDBJ whole genome shotgun (WGS) entry which is preliminary data.</text>
</comment>
<dbReference type="EMBL" id="BAABME010006506">
    <property type="protein sequence ID" value="GAA0168541.1"/>
    <property type="molecule type" value="Genomic_DNA"/>
</dbReference>
<sequence length="103" mass="11870">MREFNDCLELIDNGWKESLKAQMVIHLKQDVVSGPRPFNYHTFWREHPLSGSILDRGCQTNESEGTPLDLLLRKMEKLQSVQSRIFGGQVSEGDVILERNLRS</sequence>
<protein>
    <submittedName>
        <fullName evidence="1">Uncharacterized protein</fullName>
    </submittedName>
</protein>
<dbReference type="AlphaFoldDB" id="A0AAV3QZA8"/>